<accession>A0A7X9XZ00</accession>
<evidence type="ECO:0000256" key="1">
    <source>
        <dbReference type="SAM" id="Phobius"/>
    </source>
</evidence>
<reference evidence="2 3" key="1">
    <citation type="submission" date="2020-04" db="EMBL/GenBank/DDBJ databases">
        <authorList>
            <person name="Hitch T.C.A."/>
            <person name="Wylensek D."/>
            <person name="Clavel T."/>
        </authorList>
    </citation>
    <scope>NUCLEOTIDE SEQUENCE [LARGE SCALE GENOMIC DNA]</scope>
    <source>
        <strain evidence="2 3">105184</strain>
    </source>
</reference>
<organism evidence="2 3">
    <name type="scientific">Parafannyhessea umbonata</name>
    <dbReference type="NCBI Taxonomy" id="604330"/>
    <lineage>
        <taxon>Bacteria</taxon>
        <taxon>Bacillati</taxon>
        <taxon>Actinomycetota</taxon>
        <taxon>Coriobacteriia</taxon>
        <taxon>Coriobacteriales</taxon>
        <taxon>Atopobiaceae</taxon>
        <taxon>Parafannyhessea</taxon>
    </lineage>
</organism>
<keyword evidence="1" id="KW-0812">Transmembrane</keyword>
<dbReference type="InterPro" id="IPR010540">
    <property type="entry name" value="CmpB_TMEM229"/>
</dbReference>
<keyword evidence="1" id="KW-1133">Transmembrane helix</keyword>
<feature type="transmembrane region" description="Helical" evidence="1">
    <location>
        <begin position="147"/>
        <end position="170"/>
    </location>
</feature>
<dbReference type="EMBL" id="JABAGR010000001">
    <property type="protein sequence ID" value="NMF24866.1"/>
    <property type="molecule type" value="Genomic_DNA"/>
</dbReference>
<sequence length="198" mass="21625">MLHGAAMSLAYLALSCTIISVGGWVWETCYCSVVERRLARRGMLFGPSCPIYGVCAIVVWFVLGGVQDTAMLFVLGFALSTVLEYAAGALLERRFGRRWWDYSMFPLNFRGLVCPQASCVFGVFAVINVKLLQPTILGGLATLDHGAVLAAAGLVCAAYALDLFATVLVLDGWRPRRPRAAQAPRLSRLWRALRLPLA</sequence>
<dbReference type="Proteomes" id="UP000565613">
    <property type="component" value="Unassembled WGS sequence"/>
</dbReference>
<proteinExistence type="predicted"/>
<dbReference type="Pfam" id="PF06541">
    <property type="entry name" value="ABC_trans_CmpB"/>
    <property type="match status" value="1"/>
</dbReference>
<feature type="transmembrane region" description="Helical" evidence="1">
    <location>
        <begin position="6"/>
        <end position="26"/>
    </location>
</feature>
<protein>
    <submittedName>
        <fullName evidence="2">Putative ABC transporter permease</fullName>
    </submittedName>
</protein>
<evidence type="ECO:0000313" key="2">
    <source>
        <dbReference type="EMBL" id="NMF24866.1"/>
    </source>
</evidence>
<name>A0A7X9XZ00_9ACTN</name>
<dbReference type="AlphaFoldDB" id="A0A7X9XZ00"/>
<feature type="transmembrane region" description="Helical" evidence="1">
    <location>
        <begin position="38"/>
        <end position="63"/>
    </location>
</feature>
<comment type="caution">
    <text evidence="2">The sequence shown here is derived from an EMBL/GenBank/DDBJ whole genome shotgun (WGS) entry which is preliminary data.</text>
</comment>
<feature type="transmembrane region" description="Helical" evidence="1">
    <location>
        <begin position="107"/>
        <end position="127"/>
    </location>
</feature>
<keyword evidence="1" id="KW-0472">Membrane</keyword>
<evidence type="ECO:0000313" key="3">
    <source>
        <dbReference type="Proteomes" id="UP000565613"/>
    </source>
</evidence>
<feature type="transmembrane region" description="Helical" evidence="1">
    <location>
        <begin position="69"/>
        <end position="87"/>
    </location>
</feature>
<gene>
    <name evidence="2" type="ORF">HF885_00210</name>
</gene>